<dbReference type="HOGENOM" id="CLU_147819_0_1_2"/>
<organism evidence="2 3">
    <name type="scientific">Nitrososphaera gargensis (strain Ga9.2)</name>
    <dbReference type="NCBI Taxonomy" id="1237085"/>
    <lineage>
        <taxon>Archaea</taxon>
        <taxon>Nitrososphaerota</taxon>
        <taxon>Nitrososphaeria</taxon>
        <taxon>Nitrososphaerales</taxon>
        <taxon>Nitrososphaeraceae</taxon>
        <taxon>Nitrososphaera</taxon>
    </lineage>
</organism>
<accession>K0IF72</accession>
<gene>
    <name evidence="2" type="ordered locus">Ngar_c15050</name>
</gene>
<dbReference type="KEGG" id="nga:Ngar_c15050"/>
<feature type="domain" description="Transcription factor zinc-finger" evidence="1">
    <location>
        <begin position="1"/>
        <end position="31"/>
    </location>
</feature>
<dbReference type="STRING" id="1237085.Ngar_c15050"/>
<name>K0IF72_NITGG</name>
<dbReference type="InParanoid" id="K0IF72"/>
<evidence type="ECO:0000259" key="1">
    <source>
        <dbReference type="Pfam" id="PF13453"/>
    </source>
</evidence>
<dbReference type="AlphaFoldDB" id="K0IF72"/>
<evidence type="ECO:0000313" key="3">
    <source>
        <dbReference type="Proteomes" id="UP000008037"/>
    </source>
</evidence>
<dbReference type="BioCyc" id="CNIT1237085:G1324-1503-MONOMER"/>
<dbReference type="Pfam" id="PF13453">
    <property type="entry name" value="Zn_ribbon_TFIIB"/>
    <property type="match status" value="1"/>
</dbReference>
<evidence type="ECO:0000313" key="2">
    <source>
        <dbReference type="EMBL" id="AFU58440.1"/>
    </source>
</evidence>
<proteinExistence type="predicted"/>
<dbReference type="InterPro" id="IPR027392">
    <property type="entry name" value="TF_Znf"/>
</dbReference>
<protein>
    <recommendedName>
        <fullName evidence="1">Transcription factor zinc-finger domain-containing protein</fullName>
    </recommendedName>
</protein>
<dbReference type="Proteomes" id="UP000008037">
    <property type="component" value="Chromosome"/>
</dbReference>
<dbReference type="PATRIC" id="fig|1237085.11.peg.1468"/>
<keyword evidence="3" id="KW-1185">Reference proteome</keyword>
<dbReference type="EMBL" id="CP002408">
    <property type="protein sequence ID" value="AFU58440.1"/>
    <property type="molecule type" value="Genomic_DNA"/>
</dbReference>
<reference evidence="2 3" key="1">
    <citation type="journal article" date="2012" name="Environ. Microbiol.">
        <title>The genome of the ammonia-oxidizing Candidatus Nitrososphaera gargensis: insights into metabolic versatility and environmental adaptations.</title>
        <authorList>
            <person name="Spang A."/>
            <person name="Poehlein A."/>
            <person name="Offre P."/>
            <person name="Zumbragel S."/>
            <person name="Haider S."/>
            <person name="Rychlik N."/>
            <person name="Nowka B."/>
            <person name="Schmeisser C."/>
            <person name="Lebedeva E.V."/>
            <person name="Rattei T."/>
            <person name="Bohm C."/>
            <person name="Schmid M."/>
            <person name="Galushko A."/>
            <person name="Hatzenpichler R."/>
            <person name="Weinmaier T."/>
            <person name="Daniel R."/>
            <person name="Schleper C."/>
            <person name="Spieck E."/>
            <person name="Streit W."/>
            <person name="Wagner M."/>
        </authorList>
    </citation>
    <scope>NUCLEOTIDE SEQUENCE [LARGE SCALE GENOMIC DNA]</scope>
    <source>
        <strain evidence="3">Ga9.2</strain>
    </source>
</reference>
<sequence length="78" mass="9871">MQEVRRYDADIDYCPTCKGVWLDRGEIDKIATMQTRYDEEHYRRYHTDRDYDEYDDDYYNYRGHRRRRGFFGDLFDFD</sequence>